<dbReference type="GO" id="GO:0006308">
    <property type="term" value="P:DNA catabolic process"/>
    <property type="evidence" value="ECO:0007669"/>
    <property type="project" value="InterPro"/>
</dbReference>
<feature type="chain" id="PRO_5040260238" evidence="8">
    <location>
        <begin position="22"/>
        <end position="312"/>
    </location>
</feature>
<evidence type="ECO:0000256" key="6">
    <source>
        <dbReference type="ARBA" id="ARBA00023157"/>
    </source>
</evidence>
<evidence type="ECO:0000256" key="8">
    <source>
        <dbReference type="SAM" id="SignalP"/>
    </source>
</evidence>
<dbReference type="GO" id="GO:0003676">
    <property type="term" value="F:nucleic acid binding"/>
    <property type="evidence" value="ECO:0007669"/>
    <property type="project" value="InterPro"/>
</dbReference>
<dbReference type="SUPFAM" id="SSF48537">
    <property type="entry name" value="Phospholipase C/P1 nuclease"/>
    <property type="match status" value="1"/>
</dbReference>
<evidence type="ECO:0000313" key="10">
    <source>
        <dbReference type="Proteomes" id="UP000799429"/>
    </source>
</evidence>
<dbReference type="CDD" id="cd11010">
    <property type="entry name" value="S1-P1_nuclease"/>
    <property type="match status" value="1"/>
</dbReference>
<dbReference type="PANTHER" id="PTHR33146:SF26">
    <property type="entry name" value="ENDONUCLEASE 4"/>
    <property type="match status" value="1"/>
</dbReference>
<organism evidence="9 10">
    <name type="scientific">Patellaria atrata CBS 101060</name>
    <dbReference type="NCBI Taxonomy" id="1346257"/>
    <lineage>
        <taxon>Eukaryota</taxon>
        <taxon>Fungi</taxon>
        <taxon>Dikarya</taxon>
        <taxon>Ascomycota</taxon>
        <taxon>Pezizomycotina</taxon>
        <taxon>Dothideomycetes</taxon>
        <taxon>Dothideomycetes incertae sedis</taxon>
        <taxon>Patellariales</taxon>
        <taxon>Patellariaceae</taxon>
        <taxon>Patellaria</taxon>
    </lineage>
</organism>
<dbReference type="InterPro" id="IPR008947">
    <property type="entry name" value="PLipase_C/P1_nuclease_dom_sf"/>
</dbReference>
<keyword evidence="4" id="KW-0255">Endonuclease</keyword>
<dbReference type="AlphaFoldDB" id="A0A9P4VRB2"/>
<keyword evidence="5" id="KW-0378">Hydrolase</keyword>
<gene>
    <name evidence="9" type="ORF">M501DRAFT_1016285</name>
</gene>
<proteinExistence type="inferred from homology"/>
<keyword evidence="8" id="KW-0732">Signal</keyword>
<keyword evidence="7" id="KW-0325">Glycoprotein</keyword>
<comment type="similarity">
    <text evidence="1">Belongs to the nuclease type I family.</text>
</comment>
<evidence type="ECO:0000256" key="3">
    <source>
        <dbReference type="ARBA" id="ARBA00022723"/>
    </source>
</evidence>
<evidence type="ECO:0000256" key="4">
    <source>
        <dbReference type="ARBA" id="ARBA00022759"/>
    </source>
</evidence>
<dbReference type="GO" id="GO:0016788">
    <property type="term" value="F:hydrolase activity, acting on ester bonds"/>
    <property type="evidence" value="ECO:0007669"/>
    <property type="project" value="InterPro"/>
</dbReference>
<dbReference type="Pfam" id="PF02265">
    <property type="entry name" value="S1-P1_nuclease"/>
    <property type="match status" value="1"/>
</dbReference>
<keyword evidence="3" id="KW-0479">Metal-binding</keyword>
<dbReference type="EMBL" id="MU006095">
    <property type="protein sequence ID" value="KAF2839205.1"/>
    <property type="molecule type" value="Genomic_DNA"/>
</dbReference>
<accession>A0A9P4VRB2</accession>
<evidence type="ECO:0000256" key="5">
    <source>
        <dbReference type="ARBA" id="ARBA00022801"/>
    </source>
</evidence>
<keyword evidence="2" id="KW-0540">Nuclease</keyword>
<feature type="signal peptide" evidence="8">
    <location>
        <begin position="1"/>
        <end position="21"/>
    </location>
</feature>
<dbReference type="PANTHER" id="PTHR33146">
    <property type="entry name" value="ENDONUCLEASE 4"/>
    <property type="match status" value="1"/>
</dbReference>
<evidence type="ECO:0000256" key="7">
    <source>
        <dbReference type="ARBA" id="ARBA00023180"/>
    </source>
</evidence>
<reference evidence="9" key="1">
    <citation type="journal article" date="2020" name="Stud. Mycol.">
        <title>101 Dothideomycetes genomes: a test case for predicting lifestyles and emergence of pathogens.</title>
        <authorList>
            <person name="Haridas S."/>
            <person name="Albert R."/>
            <person name="Binder M."/>
            <person name="Bloem J."/>
            <person name="Labutti K."/>
            <person name="Salamov A."/>
            <person name="Andreopoulos B."/>
            <person name="Baker S."/>
            <person name="Barry K."/>
            <person name="Bills G."/>
            <person name="Bluhm B."/>
            <person name="Cannon C."/>
            <person name="Castanera R."/>
            <person name="Culley D."/>
            <person name="Daum C."/>
            <person name="Ezra D."/>
            <person name="Gonzalez J."/>
            <person name="Henrissat B."/>
            <person name="Kuo A."/>
            <person name="Liang C."/>
            <person name="Lipzen A."/>
            <person name="Lutzoni F."/>
            <person name="Magnuson J."/>
            <person name="Mondo S."/>
            <person name="Nolan M."/>
            <person name="Ohm R."/>
            <person name="Pangilinan J."/>
            <person name="Park H.-J."/>
            <person name="Ramirez L."/>
            <person name="Alfaro M."/>
            <person name="Sun H."/>
            <person name="Tritt A."/>
            <person name="Yoshinaga Y."/>
            <person name="Zwiers L.-H."/>
            <person name="Turgeon B."/>
            <person name="Goodwin S."/>
            <person name="Spatafora J."/>
            <person name="Crous P."/>
            <person name="Grigoriev I."/>
        </authorList>
    </citation>
    <scope>NUCLEOTIDE SEQUENCE</scope>
    <source>
        <strain evidence="9">CBS 101060</strain>
    </source>
</reference>
<keyword evidence="6" id="KW-1015">Disulfide bond</keyword>
<evidence type="ECO:0000256" key="1">
    <source>
        <dbReference type="ARBA" id="ARBA00009547"/>
    </source>
</evidence>
<keyword evidence="10" id="KW-1185">Reference proteome</keyword>
<dbReference type="InterPro" id="IPR003154">
    <property type="entry name" value="S1/P1nuclease"/>
</dbReference>
<dbReference type="GO" id="GO:0046872">
    <property type="term" value="F:metal ion binding"/>
    <property type="evidence" value="ECO:0007669"/>
    <property type="project" value="UniProtKB-KW"/>
</dbReference>
<evidence type="ECO:0000256" key="2">
    <source>
        <dbReference type="ARBA" id="ARBA00022722"/>
    </source>
</evidence>
<evidence type="ECO:0000313" key="9">
    <source>
        <dbReference type="EMBL" id="KAF2839205.1"/>
    </source>
</evidence>
<dbReference type="OrthoDB" id="441446at2759"/>
<dbReference type="Proteomes" id="UP000799429">
    <property type="component" value="Unassembled WGS sequence"/>
</dbReference>
<dbReference type="Gene3D" id="1.10.575.10">
    <property type="entry name" value="P1 Nuclease"/>
    <property type="match status" value="1"/>
</dbReference>
<name>A0A9P4VRB2_9PEZI</name>
<sequence>MYTRYFVALEVLAFAFSPIAAWNTDVHQQIGYMAENFLTSYTSDILGEILESQYNKSIGLAAAWADAYAHTKEGRYSYQWHWIDAHDNPPTYCHVDYKYDCAKGGCIVSAIANQTEILRGCIDNVKNGLLSGGSNMTCSNALKWVTHFVGDIAQPLHSSGLGNGGNLFNVTFGGKRTELHAVWDGEIIYADAGVTVFPNASIHPFMINLVDRINKDSFSVPTSEWLSCTNPNTPQQCALAWARDSNTWTCRYVYKYAYNNTDLLESGYAKGAYPIVELQISKAALRLGTWLNILVGKELNKGSGLVLQRPLS</sequence>
<comment type="caution">
    <text evidence="9">The sequence shown here is derived from an EMBL/GenBank/DDBJ whole genome shotgun (WGS) entry which is preliminary data.</text>
</comment>
<protein>
    <submittedName>
        <fullName evidence="9">Nuclease PA3</fullName>
    </submittedName>
</protein>
<dbReference type="GO" id="GO:0004519">
    <property type="term" value="F:endonuclease activity"/>
    <property type="evidence" value="ECO:0007669"/>
    <property type="project" value="UniProtKB-KW"/>
</dbReference>